<keyword evidence="1" id="KW-0732">Signal</keyword>
<evidence type="ECO:0000313" key="2">
    <source>
        <dbReference type="EMBL" id="CAD9705757.1"/>
    </source>
</evidence>
<proteinExistence type="predicted"/>
<sequence length="274" mass="29724">MHAYLLIVFIAIANAQATSHRSLRSVSAGDYKSMFTDQSRGSGGCTKLGARPTTSTSFKSFGDATVSIETDGMDCRSVSTVNTCSFDLGQNGVTKITFDFEVSPQCYKRYVSVFIDGASVINWFAFWLDNVTWKRDREVDLIESGQGASNHQYPHKQGGDEGLHINFGGSYSSGDYGFNEAWYDNLLTGKSSTSFKSSENGVITVTSDLFDEAGVMVRSKNGQATAGLKSSEGYFFVLDTAVGGESGCKLTIKNIEMYGTVPDNKCQGFKIIPN</sequence>
<protein>
    <submittedName>
        <fullName evidence="2">Uncharacterized protein</fullName>
    </submittedName>
</protein>
<feature type="signal peptide" evidence="1">
    <location>
        <begin position="1"/>
        <end position="17"/>
    </location>
</feature>
<dbReference type="AlphaFoldDB" id="A0A7S2SPX9"/>
<name>A0A7S2SPX9_9STRA</name>
<gene>
    <name evidence="2" type="ORF">QSP1433_LOCUS16418</name>
</gene>
<accession>A0A7S2SPX9</accession>
<evidence type="ECO:0000256" key="1">
    <source>
        <dbReference type="SAM" id="SignalP"/>
    </source>
</evidence>
<organism evidence="2">
    <name type="scientific">Mucochytrium quahogii</name>
    <dbReference type="NCBI Taxonomy" id="96639"/>
    <lineage>
        <taxon>Eukaryota</taxon>
        <taxon>Sar</taxon>
        <taxon>Stramenopiles</taxon>
        <taxon>Bigyra</taxon>
        <taxon>Labyrinthulomycetes</taxon>
        <taxon>Thraustochytrida</taxon>
        <taxon>Thraustochytriidae</taxon>
        <taxon>Mucochytrium</taxon>
    </lineage>
</organism>
<dbReference type="EMBL" id="HBHK01026092">
    <property type="protein sequence ID" value="CAD9705757.1"/>
    <property type="molecule type" value="Transcribed_RNA"/>
</dbReference>
<feature type="chain" id="PRO_5030538145" evidence="1">
    <location>
        <begin position="18"/>
        <end position="274"/>
    </location>
</feature>
<reference evidence="2" key="1">
    <citation type="submission" date="2021-01" db="EMBL/GenBank/DDBJ databases">
        <authorList>
            <person name="Corre E."/>
            <person name="Pelletier E."/>
            <person name="Niang G."/>
            <person name="Scheremetjew M."/>
            <person name="Finn R."/>
            <person name="Kale V."/>
            <person name="Holt S."/>
            <person name="Cochrane G."/>
            <person name="Meng A."/>
            <person name="Brown T."/>
            <person name="Cohen L."/>
        </authorList>
    </citation>
    <scope>NUCLEOTIDE SEQUENCE</scope>
    <source>
        <strain evidence="2">NY070348D</strain>
    </source>
</reference>